<evidence type="ECO:0000313" key="2">
    <source>
        <dbReference type="Proteomes" id="UP000237105"/>
    </source>
</evidence>
<proteinExistence type="predicted"/>
<dbReference type="AlphaFoldDB" id="A0A2P5A757"/>
<evidence type="ECO:0000313" key="1">
    <source>
        <dbReference type="EMBL" id="PON32366.1"/>
    </source>
</evidence>
<dbReference type="EMBL" id="JXTB01000825">
    <property type="protein sequence ID" value="PON32366.1"/>
    <property type="molecule type" value="Genomic_DNA"/>
</dbReference>
<organism evidence="1 2">
    <name type="scientific">Parasponia andersonii</name>
    <name type="common">Sponia andersonii</name>
    <dbReference type="NCBI Taxonomy" id="3476"/>
    <lineage>
        <taxon>Eukaryota</taxon>
        <taxon>Viridiplantae</taxon>
        <taxon>Streptophyta</taxon>
        <taxon>Embryophyta</taxon>
        <taxon>Tracheophyta</taxon>
        <taxon>Spermatophyta</taxon>
        <taxon>Magnoliopsida</taxon>
        <taxon>eudicotyledons</taxon>
        <taxon>Gunneridae</taxon>
        <taxon>Pentapetalae</taxon>
        <taxon>rosids</taxon>
        <taxon>fabids</taxon>
        <taxon>Rosales</taxon>
        <taxon>Cannabaceae</taxon>
        <taxon>Parasponia</taxon>
    </lineage>
</organism>
<keyword evidence="2" id="KW-1185">Reference proteome</keyword>
<protein>
    <submittedName>
        <fullName evidence="1">Uncharacterized protein</fullName>
    </submittedName>
</protein>
<gene>
    <name evidence="1" type="ORF">PanWU01x14_361920</name>
</gene>
<name>A0A2P5A757_PARAD</name>
<feature type="non-terminal residue" evidence="1">
    <location>
        <position position="1"/>
    </location>
</feature>
<dbReference type="Proteomes" id="UP000237105">
    <property type="component" value="Unassembled WGS sequence"/>
</dbReference>
<reference evidence="2" key="1">
    <citation type="submission" date="2016-06" db="EMBL/GenBank/DDBJ databases">
        <title>Parallel loss of symbiosis genes in relatives of nitrogen-fixing non-legume Parasponia.</title>
        <authorList>
            <person name="Van Velzen R."/>
            <person name="Holmer R."/>
            <person name="Bu F."/>
            <person name="Rutten L."/>
            <person name="Van Zeijl A."/>
            <person name="Liu W."/>
            <person name="Santuari L."/>
            <person name="Cao Q."/>
            <person name="Sharma T."/>
            <person name="Shen D."/>
            <person name="Roswanjaya Y."/>
            <person name="Wardhani T."/>
            <person name="Kalhor M.S."/>
            <person name="Jansen J."/>
            <person name="Van den Hoogen J."/>
            <person name="Gungor B."/>
            <person name="Hartog M."/>
            <person name="Hontelez J."/>
            <person name="Verver J."/>
            <person name="Yang W.-C."/>
            <person name="Schijlen E."/>
            <person name="Repin R."/>
            <person name="Schilthuizen M."/>
            <person name="Schranz E."/>
            <person name="Heidstra R."/>
            <person name="Miyata K."/>
            <person name="Fedorova E."/>
            <person name="Kohlen W."/>
            <person name="Bisseling T."/>
            <person name="Smit S."/>
            <person name="Geurts R."/>
        </authorList>
    </citation>
    <scope>NUCLEOTIDE SEQUENCE [LARGE SCALE GENOMIC DNA]</scope>
    <source>
        <strain evidence="2">cv. WU1-14</strain>
    </source>
</reference>
<sequence>VKWAGSLLGTVTLYGKICVKYDTTRDDFKSCQIR</sequence>
<accession>A0A2P5A757</accession>
<comment type="caution">
    <text evidence="1">The sequence shown here is derived from an EMBL/GenBank/DDBJ whole genome shotgun (WGS) entry which is preliminary data.</text>
</comment>